<keyword evidence="3" id="KW-0731">Sigma factor</keyword>
<dbReference type="SUPFAM" id="SSF88659">
    <property type="entry name" value="Sigma3 and sigma4 domains of RNA polymerase sigma factors"/>
    <property type="match status" value="1"/>
</dbReference>
<dbReference type="Proteomes" id="UP001176471">
    <property type="component" value="Unassembled WGS sequence"/>
</dbReference>
<evidence type="ECO:0000259" key="5">
    <source>
        <dbReference type="Pfam" id="PF04542"/>
    </source>
</evidence>
<dbReference type="Gene3D" id="1.10.1740.10">
    <property type="match status" value="1"/>
</dbReference>
<evidence type="ECO:0000256" key="2">
    <source>
        <dbReference type="ARBA" id="ARBA00023015"/>
    </source>
</evidence>
<dbReference type="SUPFAM" id="SSF88946">
    <property type="entry name" value="Sigma2 domain of RNA polymerase sigma factors"/>
    <property type="match status" value="1"/>
</dbReference>
<dbReference type="InterPro" id="IPR013325">
    <property type="entry name" value="RNA_pol_sigma_r2"/>
</dbReference>
<evidence type="ECO:0000313" key="8">
    <source>
        <dbReference type="Proteomes" id="UP001176471"/>
    </source>
</evidence>
<comment type="caution">
    <text evidence="7">The sequence shown here is derived from an EMBL/GenBank/DDBJ whole genome shotgun (WGS) entry which is preliminary data.</text>
</comment>
<dbReference type="InterPro" id="IPR013324">
    <property type="entry name" value="RNA_pol_sigma_r3/r4-like"/>
</dbReference>
<name>A0ABT8ZUD1_9SPHN</name>
<organism evidence="7 8">
    <name type="scientific">Sphingobium cyanobacteriorum</name>
    <dbReference type="NCBI Taxonomy" id="3063954"/>
    <lineage>
        <taxon>Bacteria</taxon>
        <taxon>Pseudomonadati</taxon>
        <taxon>Pseudomonadota</taxon>
        <taxon>Alphaproteobacteria</taxon>
        <taxon>Sphingomonadales</taxon>
        <taxon>Sphingomonadaceae</taxon>
        <taxon>Sphingobium</taxon>
    </lineage>
</organism>
<protein>
    <submittedName>
        <fullName evidence="7">Sigma-70 family RNA polymerase sigma factor</fullName>
    </submittedName>
</protein>
<gene>
    <name evidence="7" type="ORF">Q4610_20040</name>
</gene>
<dbReference type="EMBL" id="JAUQOM010000022">
    <property type="protein sequence ID" value="MDO7837340.1"/>
    <property type="molecule type" value="Genomic_DNA"/>
</dbReference>
<evidence type="ECO:0000256" key="4">
    <source>
        <dbReference type="ARBA" id="ARBA00023163"/>
    </source>
</evidence>
<dbReference type="Gene3D" id="1.10.10.10">
    <property type="entry name" value="Winged helix-like DNA-binding domain superfamily/Winged helix DNA-binding domain"/>
    <property type="match status" value="1"/>
</dbReference>
<keyword evidence="2" id="KW-0805">Transcription regulation</keyword>
<feature type="domain" description="RNA polymerase sigma factor 70 region 4 type 2" evidence="6">
    <location>
        <begin position="133"/>
        <end position="182"/>
    </location>
</feature>
<dbReference type="InterPro" id="IPR014284">
    <property type="entry name" value="RNA_pol_sigma-70_dom"/>
</dbReference>
<reference evidence="7" key="1">
    <citation type="submission" date="2023-07" db="EMBL/GenBank/DDBJ databases">
        <title>Bacterial whole genome sequence for Sphingobium sp. HBC34.</title>
        <authorList>
            <person name="Le V."/>
            <person name="Ko S.-R."/>
            <person name="Ahn C.-Y."/>
            <person name="Oh H.-M."/>
        </authorList>
    </citation>
    <scope>NUCLEOTIDE SEQUENCE</scope>
    <source>
        <strain evidence="7">HBC34</strain>
    </source>
</reference>
<accession>A0ABT8ZUD1</accession>
<keyword evidence="8" id="KW-1185">Reference proteome</keyword>
<dbReference type="InterPro" id="IPR007627">
    <property type="entry name" value="RNA_pol_sigma70_r2"/>
</dbReference>
<dbReference type="Pfam" id="PF08281">
    <property type="entry name" value="Sigma70_r4_2"/>
    <property type="match status" value="1"/>
</dbReference>
<keyword evidence="4" id="KW-0804">Transcription</keyword>
<sequence length="225" mass="25606">MKYDKDKKSGQEIRRGAADKKGVNVHRVRAKLDWFKTVILPQEAALRGRLRRILPSTHELEDMVAEVMARAYATENWENVTTGRAYLFTIARNLVIDTARRNKVVSFETIADLELLGGDNNIEAQLHAREALRQVEAIVESLPTQCRRVFILRRIHEKSMLEIAEEMSLSVSTVEKHLAKAIAIVMRAWAEREETDFERAGVGTRFKLRQQGRDRSGSRAPAGQA</sequence>
<comment type="similarity">
    <text evidence="1">Belongs to the sigma-70 factor family. ECF subfamily.</text>
</comment>
<evidence type="ECO:0000259" key="6">
    <source>
        <dbReference type="Pfam" id="PF08281"/>
    </source>
</evidence>
<feature type="domain" description="RNA polymerase sigma-70 region 2" evidence="5">
    <location>
        <begin position="46"/>
        <end position="103"/>
    </location>
</feature>
<dbReference type="InterPro" id="IPR013249">
    <property type="entry name" value="RNA_pol_sigma70_r4_t2"/>
</dbReference>
<dbReference type="NCBIfam" id="TIGR02937">
    <property type="entry name" value="sigma70-ECF"/>
    <property type="match status" value="1"/>
</dbReference>
<proteinExistence type="inferred from homology"/>
<dbReference type="InterPro" id="IPR039425">
    <property type="entry name" value="RNA_pol_sigma-70-like"/>
</dbReference>
<evidence type="ECO:0000256" key="3">
    <source>
        <dbReference type="ARBA" id="ARBA00023082"/>
    </source>
</evidence>
<dbReference type="InterPro" id="IPR036388">
    <property type="entry name" value="WH-like_DNA-bd_sf"/>
</dbReference>
<dbReference type="Pfam" id="PF04542">
    <property type="entry name" value="Sigma70_r2"/>
    <property type="match status" value="1"/>
</dbReference>
<evidence type="ECO:0000313" key="7">
    <source>
        <dbReference type="EMBL" id="MDO7837340.1"/>
    </source>
</evidence>
<evidence type="ECO:0000256" key="1">
    <source>
        <dbReference type="ARBA" id="ARBA00010641"/>
    </source>
</evidence>
<dbReference type="PANTHER" id="PTHR43133:SF63">
    <property type="entry name" value="RNA POLYMERASE SIGMA FACTOR FECI-RELATED"/>
    <property type="match status" value="1"/>
</dbReference>
<dbReference type="PANTHER" id="PTHR43133">
    <property type="entry name" value="RNA POLYMERASE ECF-TYPE SIGMA FACTO"/>
    <property type="match status" value="1"/>
</dbReference>